<evidence type="ECO:0000256" key="9">
    <source>
        <dbReference type="ARBA" id="ARBA00023136"/>
    </source>
</evidence>
<evidence type="ECO:0000256" key="1">
    <source>
        <dbReference type="ARBA" id="ARBA00004383"/>
    </source>
</evidence>
<dbReference type="Proteomes" id="UP000256373">
    <property type="component" value="Unassembled WGS sequence"/>
</dbReference>
<dbReference type="EMBL" id="QNUL01000034">
    <property type="protein sequence ID" value="REA56802.1"/>
    <property type="molecule type" value="Genomic_DNA"/>
</dbReference>
<evidence type="ECO:0000256" key="7">
    <source>
        <dbReference type="ARBA" id="ARBA00022927"/>
    </source>
</evidence>
<keyword evidence="9 10" id="KW-0472">Membrane</keyword>
<dbReference type="SUPFAM" id="SSF74653">
    <property type="entry name" value="TolA/TonB C-terminal domain"/>
    <property type="match status" value="1"/>
</dbReference>
<evidence type="ECO:0000256" key="4">
    <source>
        <dbReference type="ARBA" id="ARBA00022475"/>
    </source>
</evidence>
<evidence type="ECO:0000256" key="6">
    <source>
        <dbReference type="ARBA" id="ARBA00022692"/>
    </source>
</evidence>
<dbReference type="NCBIfam" id="TIGR01352">
    <property type="entry name" value="tonB_Cterm"/>
    <property type="match status" value="1"/>
</dbReference>
<keyword evidence="7" id="KW-0653">Protein transport</keyword>
<evidence type="ECO:0000259" key="11">
    <source>
        <dbReference type="PROSITE" id="PS52015"/>
    </source>
</evidence>
<dbReference type="PANTHER" id="PTHR33446:SF2">
    <property type="entry name" value="PROTEIN TONB"/>
    <property type="match status" value="1"/>
</dbReference>
<name>A0A3D8Y3S7_9BACT</name>
<reference evidence="12 13" key="1">
    <citation type="submission" date="2018-07" db="EMBL/GenBank/DDBJ databases">
        <title>Dyadobacter roseus sp. nov., isolated from rose rhizosphere soil.</title>
        <authorList>
            <person name="Chen L."/>
        </authorList>
    </citation>
    <scope>NUCLEOTIDE SEQUENCE [LARGE SCALE GENOMIC DNA]</scope>
    <source>
        <strain evidence="12 13">RS19</strain>
    </source>
</reference>
<dbReference type="PROSITE" id="PS52015">
    <property type="entry name" value="TONB_CTD"/>
    <property type="match status" value="1"/>
</dbReference>
<comment type="similarity">
    <text evidence="2">Belongs to the TonB family.</text>
</comment>
<gene>
    <name evidence="12" type="ORF">DSL64_25915</name>
</gene>
<comment type="subcellular location">
    <subcellularLocation>
        <location evidence="1">Cell inner membrane</location>
        <topology evidence="1">Single-pass membrane protein</topology>
        <orientation evidence="1">Periplasmic side</orientation>
    </subcellularLocation>
</comment>
<proteinExistence type="inferred from homology"/>
<dbReference type="PRINTS" id="PR01374">
    <property type="entry name" value="TONBPROTEIN"/>
</dbReference>
<feature type="transmembrane region" description="Helical" evidence="10">
    <location>
        <begin position="108"/>
        <end position="126"/>
    </location>
</feature>
<evidence type="ECO:0000256" key="2">
    <source>
        <dbReference type="ARBA" id="ARBA00006555"/>
    </source>
</evidence>
<comment type="caution">
    <text evidence="12">The sequence shown here is derived from an EMBL/GenBank/DDBJ whole genome shotgun (WGS) entry which is preliminary data.</text>
</comment>
<evidence type="ECO:0000313" key="13">
    <source>
        <dbReference type="Proteomes" id="UP000256373"/>
    </source>
</evidence>
<organism evidence="12 13">
    <name type="scientific">Dyadobacter luteus</name>
    <dbReference type="NCBI Taxonomy" id="2259619"/>
    <lineage>
        <taxon>Bacteria</taxon>
        <taxon>Pseudomonadati</taxon>
        <taxon>Bacteroidota</taxon>
        <taxon>Cytophagia</taxon>
        <taxon>Cytophagales</taxon>
        <taxon>Spirosomataceae</taxon>
        <taxon>Dyadobacter</taxon>
    </lineage>
</organism>
<keyword evidence="4" id="KW-1003">Cell membrane</keyword>
<dbReference type="Gene3D" id="3.30.1150.10">
    <property type="match status" value="1"/>
</dbReference>
<keyword evidence="8 10" id="KW-1133">Transmembrane helix</keyword>
<evidence type="ECO:0000256" key="3">
    <source>
        <dbReference type="ARBA" id="ARBA00022448"/>
    </source>
</evidence>
<protein>
    <submittedName>
        <fullName evidence="12">Energy transducer TonB</fullName>
    </submittedName>
</protein>
<dbReference type="GO" id="GO:0030288">
    <property type="term" value="C:outer membrane-bounded periplasmic space"/>
    <property type="evidence" value="ECO:0007669"/>
    <property type="project" value="InterPro"/>
</dbReference>
<evidence type="ECO:0000256" key="5">
    <source>
        <dbReference type="ARBA" id="ARBA00022519"/>
    </source>
</evidence>
<sequence>MKRLQENRIEQLAKYLQGSKLDPELYSEILDHLACEAEERLWDGSSFEQAYEKILDSADLQTLHHLSVDHKTLLAMEKSLDDIVFENRNKQYGAYTLRKSYGQTMQKSVLLGVTLFLLMVLLPNLYATLVPDKKPGDIGFEVEFENVDIRPDKAPLPEPIKEEEAKPVEKTVKSVSLTVVPDNQVDVEYNPPVVEELEAAQPGGITQDGLVDVNIITAPAPAVTAPNGVAAEVAPEKEKEYLLVDQRPEFMGGNAAMGSFLQKHLRYPSQAVQAGVEGRVFLEFTVGNDGKIENVKTIKGIGFGCDEEAERVVKLMPDWKPGKQAGTPVRVRFTLPIVFKMN</sequence>
<dbReference type="GO" id="GO:0015891">
    <property type="term" value="P:siderophore transport"/>
    <property type="evidence" value="ECO:0007669"/>
    <property type="project" value="InterPro"/>
</dbReference>
<dbReference type="AlphaFoldDB" id="A0A3D8Y3S7"/>
<dbReference type="GO" id="GO:0031992">
    <property type="term" value="F:energy transducer activity"/>
    <property type="evidence" value="ECO:0007669"/>
    <property type="project" value="InterPro"/>
</dbReference>
<evidence type="ECO:0000256" key="8">
    <source>
        <dbReference type="ARBA" id="ARBA00022989"/>
    </source>
</evidence>
<dbReference type="PANTHER" id="PTHR33446">
    <property type="entry name" value="PROTEIN TONB-RELATED"/>
    <property type="match status" value="1"/>
</dbReference>
<dbReference type="GO" id="GO:0098797">
    <property type="term" value="C:plasma membrane protein complex"/>
    <property type="evidence" value="ECO:0007669"/>
    <property type="project" value="TreeGrafter"/>
</dbReference>
<dbReference type="RefSeq" id="WP_115833870.1">
    <property type="nucleotide sequence ID" value="NZ_QNUL01000034.1"/>
</dbReference>
<accession>A0A3D8Y3S7</accession>
<dbReference type="GO" id="GO:0015031">
    <property type="term" value="P:protein transport"/>
    <property type="evidence" value="ECO:0007669"/>
    <property type="project" value="UniProtKB-KW"/>
</dbReference>
<dbReference type="InterPro" id="IPR051045">
    <property type="entry name" value="TonB-dependent_transducer"/>
</dbReference>
<feature type="domain" description="TonB C-terminal" evidence="11">
    <location>
        <begin position="252"/>
        <end position="342"/>
    </location>
</feature>
<dbReference type="InterPro" id="IPR003538">
    <property type="entry name" value="TonB"/>
</dbReference>
<keyword evidence="5" id="KW-0997">Cell inner membrane</keyword>
<dbReference type="GO" id="GO:0055085">
    <property type="term" value="P:transmembrane transport"/>
    <property type="evidence" value="ECO:0007669"/>
    <property type="project" value="InterPro"/>
</dbReference>
<evidence type="ECO:0000313" key="12">
    <source>
        <dbReference type="EMBL" id="REA56802.1"/>
    </source>
</evidence>
<dbReference type="InterPro" id="IPR037682">
    <property type="entry name" value="TonB_C"/>
</dbReference>
<keyword evidence="3" id="KW-0813">Transport</keyword>
<dbReference type="InterPro" id="IPR006260">
    <property type="entry name" value="TonB/TolA_C"/>
</dbReference>
<dbReference type="Pfam" id="PF03544">
    <property type="entry name" value="TonB_C"/>
    <property type="match status" value="1"/>
</dbReference>
<keyword evidence="6 10" id="KW-0812">Transmembrane</keyword>
<dbReference type="OrthoDB" id="9812355at2"/>
<evidence type="ECO:0000256" key="10">
    <source>
        <dbReference type="SAM" id="Phobius"/>
    </source>
</evidence>
<keyword evidence="13" id="KW-1185">Reference proteome</keyword>